<reference evidence="1 2" key="1">
    <citation type="submission" date="2016-08" db="EMBL/GenBank/DDBJ databases">
        <title>Genomes of anaerobic fungi encode conserved fungal cellulosomes for biomass hydrolysis.</title>
        <authorList>
            <consortium name="DOE Joint Genome Institute"/>
            <person name="Haitjema C.H."/>
            <person name="Gilmore S.P."/>
            <person name="Henske J.K."/>
            <person name="Solomon K.V."/>
            <person name="De Groot R."/>
            <person name="Kuo A."/>
            <person name="Mondo S.J."/>
            <person name="Salamov A.A."/>
            <person name="Labutti K."/>
            <person name="Zhao Z."/>
            <person name="Chiniquy J."/>
            <person name="Barry K."/>
            <person name="Brewer H.M."/>
            <person name="Purvine S.O."/>
            <person name="Wright A.T."/>
            <person name="Boxma B."/>
            <person name="Van Alen T."/>
            <person name="Hackstein J.H."/>
            <person name="Baker S.E."/>
            <person name="Grigoriev I.V."/>
            <person name="O'Malley M.A."/>
        </authorList>
    </citation>
    <scope>NUCLEOTIDE SEQUENCE [LARGE SCALE GENOMIC DNA]</scope>
    <source>
        <strain evidence="2">finn</strain>
    </source>
</reference>
<dbReference type="AlphaFoldDB" id="A0A1Y1VFS5"/>
<comment type="caution">
    <text evidence="1">The sequence shown here is derived from an EMBL/GenBank/DDBJ whole genome shotgun (WGS) entry which is preliminary data.</text>
</comment>
<accession>A0A1Y1VFS5</accession>
<gene>
    <name evidence="1" type="ORF">BCR36DRAFT_441353</name>
</gene>
<evidence type="ECO:0000313" key="1">
    <source>
        <dbReference type="EMBL" id="ORX54343.1"/>
    </source>
</evidence>
<protein>
    <submittedName>
        <fullName evidence="1">Uncharacterized protein</fullName>
    </submittedName>
</protein>
<sequence>MYSMQNGNTQSETKRKFEKLNQKINDLRYDLNPKAERIELTKKVNKSEKQLNDLWKLIEETNRKIENIDKRITALIIDVMKYI</sequence>
<keyword evidence="2" id="KW-1185">Reference proteome</keyword>
<organism evidence="1 2">
    <name type="scientific">Piromyces finnis</name>
    <dbReference type="NCBI Taxonomy" id="1754191"/>
    <lineage>
        <taxon>Eukaryota</taxon>
        <taxon>Fungi</taxon>
        <taxon>Fungi incertae sedis</taxon>
        <taxon>Chytridiomycota</taxon>
        <taxon>Chytridiomycota incertae sedis</taxon>
        <taxon>Neocallimastigomycetes</taxon>
        <taxon>Neocallimastigales</taxon>
        <taxon>Neocallimastigaceae</taxon>
        <taxon>Piromyces</taxon>
    </lineage>
</organism>
<dbReference type="Proteomes" id="UP000193719">
    <property type="component" value="Unassembled WGS sequence"/>
</dbReference>
<reference evidence="1 2" key="2">
    <citation type="submission" date="2016-08" db="EMBL/GenBank/DDBJ databases">
        <title>Pervasive Adenine N6-methylation of Active Genes in Fungi.</title>
        <authorList>
            <consortium name="DOE Joint Genome Institute"/>
            <person name="Mondo S.J."/>
            <person name="Dannebaum R.O."/>
            <person name="Kuo R.C."/>
            <person name="Labutti K."/>
            <person name="Haridas S."/>
            <person name="Kuo A."/>
            <person name="Salamov A."/>
            <person name="Ahrendt S.R."/>
            <person name="Lipzen A."/>
            <person name="Sullivan W."/>
            <person name="Andreopoulos W.B."/>
            <person name="Clum A."/>
            <person name="Lindquist E."/>
            <person name="Daum C."/>
            <person name="Ramamoorthy G.K."/>
            <person name="Gryganskyi A."/>
            <person name="Culley D."/>
            <person name="Magnuson J.K."/>
            <person name="James T.Y."/>
            <person name="O'Malley M.A."/>
            <person name="Stajich J.E."/>
            <person name="Spatafora J.W."/>
            <person name="Visel A."/>
            <person name="Grigoriev I.V."/>
        </authorList>
    </citation>
    <scope>NUCLEOTIDE SEQUENCE [LARGE SCALE GENOMIC DNA]</scope>
    <source>
        <strain evidence="2">finn</strain>
    </source>
</reference>
<name>A0A1Y1VFS5_9FUNG</name>
<proteinExistence type="predicted"/>
<evidence type="ECO:0000313" key="2">
    <source>
        <dbReference type="Proteomes" id="UP000193719"/>
    </source>
</evidence>
<dbReference type="EMBL" id="MCFH01000011">
    <property type="protein sequence ID" value="ORX54343.1"/>
    <property type="molecule type" value="Genomic_DNA"/>
</dbReference>